<dbReference type="InterPro" id="IPR049457">
    <property type="entry name" value="Emfourin"/>
</dbReference>
<dbReference type="Proteomes" id="UP000654257">
    <property type="component" value="Unassembled WGS sequence"/>
</dbReference>
<evidence type="ECO:0000313" key="2">
    <source>
        <dbReference type="Proteomes" id="UP000654257"/>
    </source>
</evidence>
<protein>
    <submittedName>
        <fullName evidence="1">Uncharacterized protein</fullName>
    </submittedName>
</protein>
<name>A0A917LGN2_9NOCA</name>
<dbReference type="Pfam" id="PF20242">
    <property type="entry name" value="Emfourin"/>
    <property type="match status" value="1"/>
</dbReference>
<organism evidence="1 2">
    <name type="scientific">Rhodococcoides trifolii</name>
    <dbReference type="NCBI Taxonomy" id="908250"/>
    <lineage>
        <taxon>Bacteria</taxon>
        <taxon>Bacillati</taxon>
        <taxon>Actinomycetota</taxon>
        <taxon>Actinomycetes</taxon>
        <taxon>Mycobacteriales</taxon>
        <taxon>Nocardiaceae</taxon>
        <taxon>Rhodococcoides</taxon>
    </lineage>
</organism>
<sequence>MDIVVVRSGGVAGMTRRGAVNLEQLGERAPEWHSLVQESLPILDRLAEEPAPHRVPDGFVWQIGVGDRSCEMADSYLTGPLRELAERTLREGRR</sequence>
<reference evidence="1" key="1">
    <citation type="journal article" date="2014" name="Int. J. Syst. Evol. Microbiol.">
        <title>Complete genome sequence of Corynebacterium casei LMG S-19264T (=DSM 44701T), isolated from a smear-ripened cheese.</title>
        <authorList>
            <consortium name="US DOE Joint Genome Institute (JGI-PGF)"/>
            <person name="Walter F."/>
            <person name="Albersmeier A."/>
            <person name="Kalinowski J."/>
            <person name="Ruckert C."/>
        </authorList>
    </citation>
    <scope>NUCLEOTIDE SEQUENCE</scope>
    <source>
        <strain evidence="1">CCM 7905</strain>
    </source>
</reference>
<comment type="caution">
    <text evidence="1">The sequence shown here is derived from an EMBL/GenBank/DDBJ whole genome shotgun (WGS) entry which is preliminary data.</text>
</comment>
<dbReference type="AlphaFoldDB" id="A0A917LGN2"/>
<keyword evidence="2" id="KW-1185">Reference proteome</keyword>
<proteinExistence type="predicted"/>
<accession>A0A917LGN2</accession>
<dbReference type="EMBL" id="BMCU01000005">
    <property type="protein sequence ID" value="GGG22763.1"/>
    <property type="molecule type" value="Genomic_DNA"/>
</dbReference>
<evidence type="ECO:0000313" key="1">
    <source>
        <dbReference type="EMBL" id="GGG22763.1"/>
    </source>
</evidence>
<dbReference type="RefSeq" id="WP_229746192.1">
    <property type="nucleotide sequence ID" value="NZ_BMCU01000005.1"/>
</dbReference>
<reference evidence="1" key="2">
    <citation type="submission" date="2020-09" db="EMBL/GenBank/DDBJ databases">
        <authorList>
            <person name="Sun Q."/>
            <person name="Sedlacek I."/>
        </authorList>
    </citation>
    <scope>NUCLEOTIDE SEQUENCE</scope>
    <source>
        <strain evidence="1">CCM 7905</strain>
    </source>
</reference>
<gene>
    <name evidence="1" type="ORF">GCM10007304_40710</name>
</gene>